<dbReference type="PANTHER" id="PTHR28152:SF1">
    <property type="entry name" value="HYDROXYACYL-THIOESTER DEHYDRATASE TYPE 2, MITOCHONDRIAL"/>
    <property type="match status" value="1"/>
</dbReference>
<proteinExistence type="predicted"/>
<dbReference type="OrthoDB" id="3257538at2759"/>
<dbReference type="GO" id="GO:0005739">
    <property type="term" value="C:mitochondrion"/>
    <property type="evidence" value="ECO:0007669"/>
    <property type="project" value="TreeGrafter"/>
</dbReference>
<evidence type="ECO:0000313" key="2">
    <source>
        <dbReference type="Proteomes" id="UP000567179"/>
    </source>
</evidence>
<sequence length="336" mass="38141">MASIITRTCTRLGAPITTRKPYQMARTASSMHFQRISTGATYDALEEWISSPPTHTTLDGLNVEHLSDMYITLPTRDGTQRPYEAPLMGAPLPYGHHLGFFHARKAESHLRADGTDEDISPPTPFTKRMWAGGKITWNNKIPFLVGKPTEGKSSVAKVEKKGFDQGKPMLFVTQKIDYYQEGQNEPSVVEERSHVYFHAEVFANRKKVFDREVKGLPSSVDFSFKYTPTPVTLFRYSALMFNAHHIHLDKEYCQKEEGYPERIVHGPLTAQMLLETLNFHHPEVQVQSFEYRATNPMFVNRELTISGTWLDGSAVQVWCSDDKGIVGMTGRVQIQQ</sequence>
<dbReference type="Proteomes" id="UP000567179">
    <property type="component" value="Unassembled WGS sequence"/>
</dbReference>
<dbReference type="PANTHER" id="PTHR28152">
    <property type="entry name" value="HYDROXYACYL-THIOESTER DEHYDRATASE TYPE 2, MITOCHONDRIAL"/>
    <property type="match status" value="1"/>
</dbReference>
<accession>A0A8H5FBE9</accession>
<dbReference type="InterPro" id="IPR052741">
    <property type="entry name" value="Mitochondrial_HTD2"/>
</dbReference>
<evidence type="ECO:0008006" key="3">
    <source>
        <dbReference type="Google" id="ProtNLM"/>
    </source>
</evidence>
<dbReference type="SUPFAM" id="SSF54637">
    <property type="entry name" value="Thioesterase/thiol ester dehydrase-isomerase"/>
    <property type="match status" value="1"/>
</dbReference>
<gene>
    <name evidence="1" type="ORF">D9619_005622</name>
</gene>
<comment type="caution">
    <text evidence="1">The sequence shown here is derived from an EMBL/GenBank/DDBJ whole genome shotgun (WGS) entry which is preliminary data.</text>
</comment>
<dbReference type="InterPro" id="IPR029069">
    <property type="entry name" value="HotDog_dom_sf"/>
</dbReference>
<name>A0A8H5FBE9_9AGAR</name>
<dbReference type="EMBL" id="JAACJJ010000001">
    <property type="protein sequence ID" value="KAF5330432.1"/>
    <property type="molecule type" value="Genomic_DNA"/>
</dbReference>
<protein>
    <recommendedName>
        <fullName evidence="3">MaoC-like domain-containing protein</fullName>
    </recommendedName>
</protein>
<dbReference type="GO" id="GO:0019171">
    <property type="term" value="F:(3R)-hydroxyacyl-[acyl-carrier-protein] dehydratase activity"/>
    <property type="evidence" value="ECO:0007669"/>
    <property type="project" value="TreeGrafter"/>
</dbReference>
<dbReference type="AlphaFoldDB" id="A0A8H5FBE9"/>
<dbReference type="Gene3D" id="3.10.129.10">
    <property type="entry name" value="Hotdog Thioesterase"/>
    <property type="match status" value="1"/>
</dbReference>
<evidence type="ECO:0000313" key="1">
    <source>
        <dbReference type="EMBL" id="KAF5330432.1"/>
    </source>
</evidence>
<keyword evidence="2" id="KW-1185">Reference proteome</keyword>
<reference evidence="1 2" key="1">
    <citation type="journal article" date="2020" name="ISME J.">
        <title>Uncovering the hidden diversity of litter-decomposition mechanisms in mushroom-forming fungi.</title>
        <authorList>
            <person name="Floudas D."/>
            <person name="Bentzer J."/>
            <person name="Ahren D."/>
            <person name="Johansson T."/>
            <person name="Persson P."/>
            <person name="Tunlid A."/>
        </authorList>
    </citation>
    <scope>NUCLEOTIDE SEQUENCE [LARGE SCALE GENOMIC DNA]</scope>
    <source>
        <strain evidence="1 2">CBS 101986</strain>
    </source>
</reference>
<organism evidence="1 2">
    <name type="scientific">Psilocybe cf. subviscida</name>
    <dbReference type="NCBI Taxonomy" id="2480587"/>
    <lineage>
        <taxon>Eukaryota</taxon>
        <taxon>Fungi</taxon>
        <taxon>Dikarya</taxon>
        <taxon>Basidiomycota</taxon>
        <taxon>Agaricomycotina</taxon>
        <taxon>Agaricomycetes</taxon>
        <taxon>Agaricomycetidae</taxon>
        <taxon>Agaricales</taxon>
        <taxon>Agaricineae</taxon>
        <taxon>Strophariaceae</taxon>
        <taxon>Psilocybe</taxon>
    </lineage>
</organism>